<evidence type="ECO:0000256" key="3">
    <source>
        <dbReference type="ARBA" id="ARBA00022764"/>
    </source>
</evidence>
<dbReference type="GO" id="GO:0017089">
    <property type="term" value="F:glycolipid transfer activity"/>
    <property type="evidence" value="ECO:0007669"/>
    <property type="project" value="TreeGrafter"/>
</dbReference>
<dbReference type="Gene3D" id="2.60.450.10">
    <property type="entry name" value="Lipopolysaccharide (LPS) transport protein A like domain"/>
    <property type="match status" value="1"/>
</dbReference>
<dbReference type="RefSeq" id="WP_078716685.1">
    <property type="nucleotide sequence ID" value="NZ_FUYC01000003.1"/>
</dbReference>
<dbReference type="OrthoDB" id="5453241at2"/>
<dbReference type="GO" id="GO:0009279">
    <property type="term" value="C:cell outer membrane"/>
    <property type="evidence" value="ECO:0007669"/>
    <property type="project" value="TreeGrafter"/>
</dbReference>
<keyword evidence="1" id="KW-0813">Transport</keyword>
<evidence type="ECO:0000256" key="4">
    <source>
        <dbReference type="SAM" id="SignalP"/>
    </source>
</evidence>
<sequence length="302" mass="33056">MRKGFCRHALCFVLLGLMCCLAGTDALAQTTSDSSWGEIRSASQNLNVRQKRDHRSEHVLTLKKGERVKVDFLENGWYAVFPEEAVHRDLSLALGFAKAKYLHRVAAEPAPLMESEHGDTAPSTAVTAVDAGSAQVADEPFRSPKVVAEVQERPEDVPDAGPAGKEPVRITADRLTYNDAERTVTFSGNVEAVHEGMKLWSERLTAHFSKQGEPGEEIDRIVASGGVTMRKDEIEGKSDTVTYHVKEALLLMQGNPVITEGKNKVTGKVIKFYVREKRSEVVGGSGKRVEAILFAPEGMEAP</sequence>
<dbReference type="Gene3D" id="2.30.30.40">
    <property type="entry name" value="SH3 Domains"/>
    <property type="match status" value="1"/>
</dbReference>
<dbReference type="PANTHER" id="PTHR36504">
    <property type="entry name" value="LIPOPOLYSACCHARIDE EXPORT SYSTEM PROTEIN LPTA"/>
    <property type="match status" value="1"/>
</dbReference>
<keyword evidence="3" id="KW-0574">Periplasm</keyword>
<dbReference type="EMBL" id="FUYC01000003">
    <property type="protein sequence ID" value="SKA78346.1"/>
    <property type="molecule type" value="Genomic_DNA"/>
</dbReference>
<gene>
    <name evidence="6" type="ORF">SAMN02745704_01119</name>
</gene>
<feature type="signal peptide" evidence="4">
    <location>
        <begin position="1"/>
        <end position="28"/>
    </location>
</feature>
<keyword evidence="7" id="KW-1185">Reference proteome</keyword>
<dbReference type="GO" id="GO:0001530">
    <property type="term" value="F:lipopolysaccharide binding"/>
    <property type="evidence" value="ECO:0007669"/>
    <property type="project" value="InterPro"/>
</dbReference>
<dbReference type="GO" id="GO:0015920">
    <property type="term" value="P:lipopolysaccharide transport"/>
    <property type="evidence" value="ECO:0007669"/>
    <property type="project" value="InterPro"/>
</dbReference>
<name>A0A1T4WLW6_9BACT</name>
<reference evidence="6 7" key="1">
    <citation type="submission" date="2017-02" db="EMBL/GenBank/DDBJ databases">
        <authorList>
            <person name="Peterson S.W."/>
        </authorList>
    </citation>
    <scope>NUCLEOTIDE SEQUENCE [LARGE SCALE GENOMIC DNA]</scope>
    <source>
        <strain evidence="6 7">DSM 16080</strain>
    </source>
</reference>
<organism evidence="6 7">
    <name type="scientific">Paucidesulfovibrio gracilis DSM 16080</name>
    <dbReference type="NCBI Taxonomy" id="1121449"/>
    <lineage>
        <taxon>Bacteria</taxon>
        <taxon>Pseudomonadati</taxon>
        <taxon>Thermodesulfobacteriota</taxon>
        <taxon>Desulfovibrionia</taxon>
        <taxon>Desulfovibrionales</taxon>
        <taxon>Desulfovibrionaceae</taxon>
        <taxon>Paucidesulfovibrio</taxon>
    </lineage>
</organism>
<evidence type="ECO:0000259" key="5">
    <source>
        <dbReference type="Pfam" id="PF03968"/>
    </source>
</evidence>
<accession>A0A1T4WLW6</accession>
<keyword evidence="2 4" id="KW-0732">Signal</keyword>
<dbReference type="InterPro" id="IPR052037">
    <property type="entry name" value="LPS_export_LptA"/>
</dbReference>
<evidence type="ECO:0000313" key="7">
    <source>
        <dbReference type="Proteomes" id="UP000190027"/>
    </source>
</evidence>
<dbReference type="PANTHER" id="PTHR36504:SF1">
    <property type="entry name" value="LIPOPOLYSACCHARIDE EXPORT SYSTEM PROTEIN LPTA"/>
    <property type="match status" value="1"/>
</dbReference>
<dbReference type="InterPro" id="IPR014340">
    <property type="entry name" value="LptA"/>
</dbReference>
<dbReference type="Pfam" id="PF03968">
    <property type="entry name" value="LptD_N"/>
    <property type="match status" value="1"/>
</dbReference>
<dbReference type="Proteomes" id="UP000190027">
    <property type="component" value="Unassembled WGS sequence"/>
</dbReference>
<feature type="chain" id="PRO_5013386873" evidence="4">
    <location>
        <begin position="29"/>
        <end position="302"/>
    </location>
</feature>
<dbReference type="InterPro" id="IPR005653">
    <property type="entry name" value="OstA-like_N"/>
</dbReference>
<dbReference type="STRING" id="1121449.SAMN02745704_01119"/>
<proteinExistence type="predicted"/>
<dbReference type="AlphaFoldDB" id="A0A1T4WLW6"/>
<evidence type="ECO:0000256" key="1">
    <source>
        <dbReference type="ARBA" id="ARBA00022448"/>
    </source>
</evidence>
<evidence type="ECO:0000256" key="2">
    <source>
        <dbReference type="ARBA" id="ARBA00022729"/>
    </source>
</evidence>
<protein>
    <submittedName>
        <fullName evidence="6">Lipopolysaccharide export system protein LptA</fullName>
    </submittedName>
</protein>
<evidence type="ECO:0000313" key="6">
    <source>
        <dbReference type="EMBL" id="SKA78346.1"/>
    </source>
</evidence>
<feature type="domain" description="Organic solvent tolerance-like N-terminal" evidence="5">
    <location>
        <begin position="170"/>
        <end position="277"/>
    </location>
</feature>
<dbReference type="NCBIfam" id="TIGR03002">
    <property type="entry name" value="outer_YhbN_LptA"/>
    <property type="match status" value="1"/>
</dbReference>
<dbReference type="GO" id="GO:0030288">
    <property type="term" value="C:outer membrane-bounded periplasmic space"/>
    <property type="evidence" value="ECO:0007669"/>
    <property type="project" value="TreeGrafter"/>
</dbReference>